<feature type="compositionally biased region" description="Basic and acidic residues" evidence="1">
    <location>
        <begin position="207"/>
        <end position="216"/>
    </location>
</feature>
<evidence type="ECO:0000313" key="4">
    <source>
        <dbReference type="EMBL" id="WFG40564.1"/>
    </source>
</evidence>
<feature type="transmembrane region" description="Helical" evidence="2">
    <location>
        <begin position="106"/>
        <end position="135"/>
    </location>
</feature>
<feature type="region of interest" description="Disordered" evidence="1">
    <location>
        <begin position="205"/>
        <end position="243"/>
    </location>
</feature>
<feature type="transmembrane region" description="Helical" evidence="2">
    <location>
        <begin position="48"/>
        <end position="70"/>
    </location>
</feature>
<protein>
    <submittedName>
        <fullName evidence="4">Uncharacterized protein</fullName>
    </submittedName>
</protein>
<feature type="compositionally biased region" description="Basic and acidic residues" evidence="1">
    <location>
        <begin position="225"/>
        <end position="243"/>
    </location>
</feature>
<evidence type="ECO:0000313" key="3">
    <source>
        <dbReference type="EMBL" id="MDG0867819.1"/>
    </source>
</evidence>
<feature type="transmembrane region" description="Helical" evidence="2">
    <location>
        <begin position="82"/>
        <end position="100"/>
    </location>
</feature>
<keyword evidence="2" id="KW-1133">Transmembrane helix</keyword>
<evidence type="ECO:0000256" key="2">
    <source>
        <dbReference type="SAM" id="Phobius"/>
    </source>
</evidence>
<reference evidence="4" key="2">
    <citation type="journal article" date="2023" name="Nat. Commun.">
        <title>Cultivation of marine bacteria of the SAR202 clade.</title>
        <authorList>
            <person name="Lim Y."/>
            <person name="Seo J.H."/>
            <person name="Giovannoni S.J."/>
            <person name="Kang I."/>
            <person name="Cho J.C."/>
        </authorList>
    </citation>
    <scope>NUCLEOTIDE SEQUENCE</scope>
    <source>
        <strain evidence="4">JH1073</strain>
    </source>
</reference>
<proteinExistence type="predicted"/>
<dbReference type="Proteomes" id="UP001321249">
    <property type="component" value="Unassembled WGS sequence"/>
</dbReference>
<keyword evidence="5" id="KW-1185">Reference proteome</keyword>
<keyword evidence="2" id="KW-0812">Transmembrane</keyword>
<sequence length="243" mass="27837">MSTLTIQAAVLVVAVAITLTPVFLQIGLSDVVSDIRFYVPVNTELILGTTVVASTVLTVSVLLTGSQYVMRGKRRWGFRYTWSVRLLVAYMLLAASLKWSEDGQDIWLHWLAPVLVLWAAWALIGTDVALTLLAIKRGTFEPRNQRKLLKSKNEITNQRIGIFRRSVQVRIRNGLIVLDKLSKRRRNSYNQLGVGETRLIKRSQQTRLEREEEQRQKLKRRNLKSQRDQGRRNRPDDASSRGV</sequence>
<reference evidence="5 6" key="1">
    <citation type="submission" date="2019-11" db="EMBL/GenBank/DDBJ databases">
        <authorList>
            <person name="Cho J.-C."/>
        </authorList>
    </citation>
    <scope>NUCLEOTIDE SEQUENCE [LARGE SCALE GENOMIC DNA]</scope>
    <source>
        <strain evidence="4 5">JH1073</strain>
        <strain evidence="3 6">JH702</strain>
    </source>
</reference>
<dbReference type="EMBL" id="WMBE01000004">
    <property type="protein sequence ID" value="MDG0867819.1"/>
    <property type="molecule type" value="Genomic_DNA"/>
</dbReference>
<evidence type="ECO:0000313" key="6">
    <source>
        <dbReference type="Proteomes" id="UP001321249"/>
    </source>
</evidence>
<accession>A0AAJ6CVV8</accession>
<dbReference type="EMBL" id="CP046147">
    <property type="protein sequence ID" value="WFG40564.1"/>
    <property type="molecule type" value="Genomic_DNA"/>
</dbReference>
<dbReference type="RefSeq" id="WP_342826786.1">
    <property type="nucleotide sequence ID" value="NZ_CP046146.1"/>
</dbReference>
<evidence type="ECO:0000256" key="1">
    <source>
        <dbReference type="SAM" id="MobiDB-lite"/>
    </source>
</evidence>
<reference evidence="5" key="3">
    <citation type="submission" date="2023-06" db="EMBL/GenBank/DDBJ databases">
        <title>Pangenomics reveal diversification of enzyme families and niche specialization in globally abundant SAR202 bacteria.</title>
        <authorList>
            <person name="Saw J.H.W."/>
        </authorList>
    </citation>
    <scope>NUCLEOTIDE SEQUENCE [LARGE SCALE GENOMIC DNA]</scope>
    <source>
        <strain evidence="5">JH1073</strain>
    </source>
</reference>
<dbReference type="Proteomes" id="UP001219901">
    <property type="component" value="Chromosome"/>
</dbReference>
<name>A0AAJ6CVV8_9CHLR</name>
<organism evidence="4 5">
    <name type="scientific">Candidatus Lucifugimonas marina</name>
    <dbReference type="NCBI Taxonomy" id="3038979"/>
    <lineage>
        <taxon>Bacteria</taxon>
        <taxon>Bacillati</taxon>
        <taxon>Chloroflexota</taxon>
        <taxon>Dehalococcoidia</taxon>
        <taxon>SAR202 cluster</taxon>
        <taxon>Candidatus Lucifugimonadales</taxon>
        <taxon>Candidatus Lucifugimonadaceae</taxon>
        <taxon>Candidatus Lucifugimonas</taxon>
    </lineage>
</organism>
<gene>
    <name evidence="3" type="ORF">GKO46_12145</name>
    <name evidence="4" type="ORF">GKO48_13455</name>
</gene>
<evidence type="ECO:0000313" key="5">
    <source>
        <dbReference type="Proteomes" id="UP001219901"/>
    </source>
</evidence>
<keyword evidence="2" id="KW-0472">Membrane</keyword>
<dbReference type="AlphaFoldDB" id="A0AAJ6CVV8"/>